<proteinExistence type="predicted"/>
<evidence type="ECO:0000313" key="2">
    <source>
        <dbReference type="Proteomes" id="UP001275315"/>
    </source>
</evidence>
<dbReference type="InterPro" id="IPR025622">
    <property type="entry name" value="YqzE"/>
</dbReference>
<organism evidence="1 2">
    <name type="scientific">Paracerasibacillus soli</name>
    <dbReference type="NCBI Taxonomy" id="480284"/>
    <lineage>
        <taxon>Bacteria</taxon>
        <taxon>Bacillati</taxon>
        <taxon>Bacillota</taxon>
        <taxon>Bacilli</taxon>
        <taxon>Bacillales</taxon>
        <taxon>Bacillaceae</taxon>
        <taxon>Paracerasibacillus</taxon>
    </lineage>
</organism>
<reference evidence="1 2" key="1">
    <citation type="submission" date="2023-10" db="EMBL/GenBank/DDBJ databases">
        <title>Virgibacillus soli CC-YMP-6 genome.</title>
        <authorList>
            <person name="Miliotis G."/>
            <person name="Sengupta P."/>
            <person name="Hameed A."/>
            <person name="Chuvochina M."/>
            <person name="Mcdonagh F."/>
            <person name="Simpson A.C."/>
            <person name="Singh N.K."/>
            <person name="Rekha P.D."/>
            <person name="Raman K."/>
            <person name="Hugenholtz P."/>
            <person name="Venkateswaran K."/>
        </authorList>
    </citation>
    <scope>NUCLEOTIDE SEQUENCE [LARGE SCALE GENOMIC DNA]</scope>
    <source>
        <strain evidence="1 2">CC-YMP-6</strain>
    </source>
</reference>
<dbReference type="RefSeq" id="WP_320379161.1">
    <property type="nucleotide sequence ID" value="NZ_JAWDIQ010000001.1"/>
</dbReference>
<dbReference type="EMBL" id="JAWDIQ010000001">
    <property type="protein sequence ID" value="MDY0408427.1"/>
    <property type="molecule type" value="Genomic_DNA"/>
</dbReference>
<gene>
    <name evidence="1" type="ORF">RWD45_07475</name>
</gene>
<comment type="caution">
    <text evidence="1">The sequence shown here is derived from an EMBL/GenBank/DDBJ whole genome shotgun (WGS) entry which is preliminary data.</text>
</comment>
<dbReference type="Proteomes" id="UP001275315">
    <property type="component" value="Unassembled WGS sequence"/>
</dbReference>
<evidence type="ECO:0000313" key="1">
    <source>
        <dbReference type="EMBL" id="MDY0408427.1"/>
    </source>
</evidence>
<sequence length="56" mass="6654">MSGNDYVKFITEEFVSYFNKPREKRKKVKSVSMAYTNRWFGVLPLAIKTYVKKTNN</sequence>
<protein>
    <submittedName>
        <fullName evidence="1">YqzE family protein</fullName>
    </submittedName>
</protein>
<accession>A0ABU5CPX7</accession>
<dbReference type="Pfam" id="PF14038">
    <property type="entry name" value="YqzE"/>
    <property type="match status" value="1"/>
</dbReference>
<name>A0ABU5CPX7_9BACI</name>
<keyword evidence="2" id="KW-1185">Reference proteome</keyword>